<comment type="similarity">
    <text evidence="1">Belongs to the RutC family.</text>
</comment>
<dbReference type="Pfam" id="PF01042">
    <property type="entry name" value="Ribonuc_L-PSP"/>
    <property type="match status" value="1"/>
</dbReference>
<proteinExistence type="inferred from homology"/>
<dbReference type="PANTHER" id="PTHR11803">
    <property type="entry name" value="2-IMINOBUTANOATE/2-IMINOPROPANOATE DEAMINASE RIDA"/>
    <property type="match status" value="1"/>
</dbReference>
<evidence type="ECO:0000256" key="1">
    <source>
        <dbReference type="ARBA" id="ARBA00010552"/>
    </source>
</evidence>
<name>A0A1I3ZVX9_9GAMM</name>
<protein>
    <submittedName>
        <fullName evidence="2">Aminoacrylate peracid reductase</fullName>
    </submittedName>
</protein>
<dbReference type="PANTHER" id="PTHR11803:SF58">
    <property type="entry name" value="PROTEIN HMF1-RELATED"/>
    <property type="match status" value="1"/>
</dbReference>
<dbReference type="EMBL" id="FOSD01000007">
    <property type="protein sequence ID" value="SFK48235.1"/>
    <property type="molecule type" value="Genomic_DNA"/>
</dbReference>
<dbReference type="RefSeq" id="WP_008108743.1">
    <property type="nucleotide sequence ID" value="NZ_FOSD01000007.1"/>
</dbReference>
<evidence type="ECO:0000313" key="3">
    <source>
        <dbReference type="Proteomes" id="UP000198841"/>
    </source>
</evidence>
<dbReference type="SUPFAM" id="SSF55298">
    <property type="entry name" value="YjgF-like"/>
    <property type="match status" value="1"/>
</dbReference>
<dbReference type="CDD" id="cd00448">
    <property type="entry name" value="YjgF_YER057c_UK114_family"/>
    <property type="match status" value="1"/>
</dbReference>
<evidence type="ECO:0000313" key="2">
    <source>
        <dbReference type="EMBL" id="SFK48235.1"/>
    </source>
</evidence>
<comment type="caution">
    <text evidence="2">The sequence shown here is derived from an EMBL/GenBank/DDBJ whole genome shotgun (WGS) entry which is preliminary data.</text>
</comment>
<dbReference type="Proteomes" id="UP000198841">
    <property type="component" value="Unassembled WGS sequence"/>
</dbReference>
<keyword evidence="3" id="KW-1185">Reference proteome</keyword>
<sequence length="133" mass="14642">MNQAINPEGWIIGKTATGLNHLNWGVKAGNHVYVAGMLSTDPVDGSIVGIGDIEVQTRRVLDSIKVVLEAAGSSMDHAVMNQIFLRDLDDYHKFNEIYVTYFPALLPARFCVKLEMVRPEFLVEIATTAVIPA</sequence>
<dbReference type="Gene3D" id="3.30.1330.40">
    <property type="entry name" value="RutC-like"/>
    <property type="match status" value="1"/>
</dbReference>
<organism evidence="2 3">
    <name type="scientific">Candidatus Pantoea symbiotica</name>
    <dbReference type="NCBI Taxonomy" id="1884370"/>
    <lineage>
        <taxon>Bacteria</taxon>
        <taxon>Pseudomonadati</taxon>
        <taxon>Pseudomonadota</taxon>
        <taxon>Gammaproteobacteria</taxon>
        <taxon>Enterobacterales</taxon>
        <taxon>Erwiniaceae</taxon>
        <taxon>Pantoea</taxon>
    </lineage>
</organism>
<dbReference type="InterPro" id="IPR035959">
    <property type="entry name" value="RutC-like_sf"/>
</dbReference>
<dbReference type="InterPro" id="IPR006175">
    <property type="entry name" value="YjgF/YER057c/UK114"/>
</dbReference>
<accession>A0A1I3ZVX9</accession>
<reference evidence="2 3" key="1">
    <citation type="submission" date="2016-10" db="EMBL/GenBank/DDBJ databases">
        <authorList>
            <person name="Varghese N."/>
            <person name="Submissions S."/>
        </authorList>
    </citation>
    <scope>NUCLEOTIDE SEQUENCE [LARGE SCALE GENOMIC DNA]</scope>
    <source>
        <strain evidence="2 3">YR512</strain>
    </source>
</reference>
<gene>
    <name evidence="2" type="ORF">SAMN05518863_107209</name>
</gene>